<organism evidence="1 2">
    <name type="scientific">Prorocentrum cordatum</name>
    <dbReference type="NCBI Taxonomy" id="2364126"/>
    <lineage>
        <taxon>Eukaryota</taxon>
        <taxon>Sar</taxon>
        <taxon>Alveolata</taxon>
        <taxon>Dinophyceae</taxon>
        <taxon>Prorocentrales</taxon>
        <taxon>Prorocentraceae</taxon>
        <taxon>Prorocentrum</taxon>
    </lineage>
</organism>
<name>A0ABN9WWP7_9DINO</name>
<evidence type="ECO:0000313" key="1">
    <source>
        <dbReference type="EMBL" id="CAK0891321.1"/>
    </source>
</evidence>
<comment type="caution">
    <text evidence="1">The sequence shown here is derived from an EMBL/GenBank/DDBJ whole genome shotgun (WGS) entry which is preliminary data.</text>
</comment>
<keyword evidence="2" id="KW-1185">Reference proteome</keyword>
<sequence length="86" mass="9325">ASCSTMTCSGNQVLSQSANTLWCSSDPCGEADAEKCCVDAASCDDLRSSCPSGKSLVYRSKEVLCVKRIVETTMVTMRCARFLRRD</sequence>
<accession>A0ABN9WWP7</accession>
<dbReference type="Proteomes" id="UP001189429">
    <property type="component" value="Unassembled WGS sequence"/>
</dbReference>
<evidence type="ECO:0000313" key="2">
    <source>
        <dbReference type="Proteomes" id="UP001189429"/>
    </source>
</evidence>
<protein>
    <recommendedName>
        <fullName evidence="3">Disintegrin domain-containing protein</fullName>
    </recommendedName>
</protein>
<proteinExistence type="predicted"/>
<dbReference type="EMBL" id="CAUYUJ010019460">
    <property type="protein sequence ID" value="CAK0891321.1"/>
    <property type="molecule type" value="Genomic_DNA"/>
</dbReference>
<reference evidence="1" key="1">
    <citation type="submission" date="2023-10" db="EMBL/GenBank/DDBJ databases">
        <authorList>
            <person name="Chen Y."/>
            <person name="Shah S."/>
            <person name="Dougan E. K."/>
            <person name="Thang M."/>
            <person name="Chan C."/>
        </authorList>
    </citation>
    <scope>NUCLEOTIDE SEQUENCE [LARGE SCALE GENOMIC DNA]</scope>
</reference>
<evidence type="ECO:0008006" key="3">
    <source>
        <dbReference type="Google" id="ProtNLM"/>
    </source>
</evidence>
<gene>
    <name evidence="1" type="ORF">PCOR1329_LOCUS71300</name>
</gene>
<feature type="non-terminal residue" evidence="1">
    <location>
        <position position="1"/>
    </location>
</feature>